<protein>
    <submittedName>
        <fullName evidence="2">Uncharacterized protein</fullName>
    </submittedName>
</protein>
<accession>A0AAX1FKY5</accession>
<proteinExistence type="predicted"/>
<evidence type="ECO:0000313" key="3">
    <source>
        <dbReference type="Proteomes" id="UP000464718"/>
    </source>
</evidence>
<organism evidence="2 3">
    <name type="scientific">Vibrio parahaemolyticus</name>
    <dbReference type="NCBI Taxonomy" id="670"/>
    <lineage>
        <taxon>Bacteria</taxon>
        <taxon>Pseudomonadati</taxon>
        <taxon>Pseudomonadota</taxon>
        <taxon>Gammaproteobacteria</taxon>
        <taxon>Vibrionales</taxon>
        <taxon>Vibrionaceae</taxon>
        <taxon>Vibrio</taxon>
    </lineage>
</organism>
<gene>
    <name evidence="2" type="ORF">EHC69_00910</name>
</gene>
<dbReference type="EMBL" id="CP034298">
    <property type="protein sequence ID" value="QHH08016.1"/>
    <property type="molecule type" value="Genomic_DNA"/>
</dbReference>
<dbReference type="RefSeq" id="WP_025441152.1">
    <property type="nucleotide sequence ID" value="NZ_CP034298.1"/>
</dbReference>
<dbReference type="AlphaFoldDB" id="A0AAX1FKY5"/>
<sequence>MDTEKTEEEKKEEQKKAANERRKKADRIRKQSGLKTKRVHLHQETLNDLKALAAMHGFSTSDSELGYDELSCLVTLLADLLWDKNSFNTVDYETAMLKRLHLTVKHCLYEDDSINAMDMDEIYELLGEYSYTLQEKTIEILLGREATDLDFDWSDDVIKALADEEKVKLAIDVLIH</sequence>
<evidence type="ECO:0000256" key="1">
    <source>
        <dbReference type="SAM" id="MobiDB-lite"/>
    </source>
</evidence>
<reference evidence="2 3" key="1">
    <citation type="submission" date="2018-12" db="EMBL/GenBank/DDBJ databases">
        <title>Genomic insights into the evolutionary origins and pathogenicity of five Vibrio parahaemolyticus strains isolated from the shrimp with acute hepatopancreatic necrosis disease (AHPND).</title>
        <authorList>
            <person name="Yang Q."/>
            <person name="Dong X."/>
            <person name="Xie G."/>
            <person name="Fu S."/>
            <person name="Zou P."/>
            <person name="Sun J."/>
            <person name="Wang Y."/>
            <person name="Huang J."/>
        </authorList>
    </citation>
    <scope>NUCLEOTIDE SEQUENCE [LARGE SCALE GENOMIC DNA]</scope>
    <source>
        <strain evidence="2 3">20160303005-1</strain>
    </source>
</reference>
<name>A0AAX1FKY5_VIBPH</name>
<evidence type="ECO:0000313" key="2">
    <source>
        <dbReference type="EMBL" id="QHH08016.1"/>
    </source>
</evidence>
<feature type="region of interest" description="Disordered" evidence="1">
    <location>
        <begin position="1"/>
        <end position="29"/>
    </location>
</feature>
<dbReference type="Proteomes" id="UP000464718">
    <property type="component" value="Chromosome i"/>
</dbReference>
<feature type="compositionally biased region" description="Basic and acidic residues" evidence="1">
    <location>
        <begin position="7"/>
        <end position="20"/>
    </location>
</feature>